<dbReference type="OrthoDB" id="10404478at2759"/>
<accession>C1FGN3</accession>
<name>C1FGN3_MICCC</name>
<reference evidence="1 2" key="1">
    <citation type="journal article" date="2009" name="Science">
        <title>Green evolution and dynamic adaptations revealed by genomes of the marine picoeukaryotes Micromonas.</title>
        <authorList>
            <person name="Worden A.Z."/>
            <person name="Lee J.H."/>
            <person name="Mock T."/>
            <person name="Rouze P."/>
            <person name="Simmons M.P."/>
            <person name="Aerts A.L."/>
            <person name="Allen A.E."/>
            <person name="Cuvelier M.L."/>
            <person name="Derelle E."/>
            <person name="Everett M.V."/>
            <person name="Foulon E."/>
            <person name="Grimwood J."/>
            <person name="Gundlach H."/>
            <person name="Henrissat B."/>
            <person name="Napoli C."/>
            <person name="McDonald S.M."/>
            <person name="Parker M.S."/>
            <person name="Rombauts S."/>
            <person name="Salamov A."/>
            <person name="Von Dassow P."/>
            <person name="Badger J.H."/>
            <person name="Coutinho P.M."/>
            <person name="Demir E."/>
            <person name="Dubchak I."/>
            <person name="Gentemann C."/>
            <person name="Eikrem W."/>
            <person name="Gready J.E."/>
            <person name="John U."/>
            <person name="Lanier W."/>
            <person name="Lindquist E.A."/>
            <person name="Lucas S."/>
            <person name="Mayer K.F."/>
            <person name="Moreau H."/>
            <person name="Not F."/>
            <person name="Otillar R."/>
            <person name="Panaud O."/>
            <person name="Pangilinan J."/>
            <person name="Paulsen I."/>
            <person name="Piegu B."/>
            <person name="Poliakov A."/>
            <person name="Robbens S."/>
            <person name="Schmutz J."/>
            <person name="Toulza E."/>
            <person name="Wyss T."/>
            <person name="Zelensky A."/>
            <person name="Zhou K."/>
            <person name="Armbrust E.V."/>
            <person name="Bhattacharya D."/>
            <person name="Goodenough U.W."/>
            <person name="Van de Peer Y."/>
            <person name="Grigoriev I.V."/>
        </authorList>
    </citation>
    <scope>NUCLEOTIDE SEQUENCE [LARGE SCALE GENOMIC DNA]</scope>
    <source>
        <strain evidence="2">RCC299 / NOUM17</strain>
    </source>
</reference>
<protein>
    <submittedName>
        <fullName evidence="1">Uncharacterized protein</fullName>
    </submittedName>
</protein>
<dbReference type="EMBL" id="CP001575">
    <property type="protein sequence ID" value="ACO69291.1"/>
    <property type="molecule type" value="Genomic_DNA"/>
</dbReference>
<evidence type="ECO:0000313" key="1">
    <source>
        <dbReference type="EMBL" id="ACO69291.1"/>
    </source>
</evidence>
<dbReference type="GeneID" id="8245947"/>
<evidence type="ECO:0000313" key="2">
    <source>
        <dbReference type="Proteomes" id="UP000002009"/>
    </source>
</evidence>
<dbReference type="AlphaFoldDB" id="C1FGN3"/>
<sequence length="65" mass="7365">MSIVRQERLLWTSLGLITGAVSFIDIRADEPVFGSRARLGVVRTWNSSVDRVFGDLVRFLSDRNL</sequence>
<dbReference type="InParanoid" id="C1FGN3"/>
<gene>
    <name evidence="1" type="ORF">MICPUN_60937</name>
</gene>
<organism evidence="1 2">
    <name type="scientific">Micromonas commoda (strain RCC299 / NOUM17 / CCMP2709)</name>
    <name type="common">Picoplanktonic green alga</name>
    <dbReference type="NCBI Taxonomy" id="296587"/>
    <lineage>
        <taxon>Eukaryota</taxon>
        <taxon>Viridiplantae</taxon>
        <taxon>Chlorophyta</taxon>
        <taxon>Mamiellophyceae</taxon>
        <taxon>Mamiellales</taxon>
        <taxon>Mamiellaceae</taxon>
        <taxon>Micromonas</taxon>
    </lineage>
</organism>
<dbReference type="RefSeq" id="XP_002508033.1">
    <property type="nucleotide sequence ID" value="XM_002507987.1"/>
</dbReference>
<dbReference type="KEGG" id="mis:MICPUN_60937"/>
<dbReference type="Proteomes" id="UP000002009">
    <property type="component" value="Chromosome 8"/>
</dbReference>
<keyword evidence="2" id="KW-1185">Reference proteome</keyword>
<proteinExistence type="predicted"/>